<evidence type="ECO:0000259" key="6">
    <source>
        <dbReference type="PROSITE" id="PS50977"/>
    </source>
</evidence>
<evidence type="ECO:0000256" key="1">
    <source>
        <dbReference type="ARBA" id="ARBA00023015"/>
    </source>
</evidence>
<comment type="caution">
    <text evidence="7">The sequence shown here is derived from an EMBL/GenBank/DDBJ whole genome shotgun (WGS) entry which is preliminary data.</text>
</comment>
<evidence type="ECO:0000313" key="7">
    <source>
        <dbReference type="EMBL" id="NLS09187.1"/>
    </source>
</evidence>
<keyword evidence="8" id="KW-1185">Reference proteome</keyword>
<dbReference type="RefSeq" id="WP_168886675.1">
    <property type="nucleotide sequence ID" value="NZ_JABAHY010000002.1"/>
</dbReference>
<evidence type="ECO:0000313" key="8">
    <source>
        <dbReference type="Proteomes" id="UP000523139"/>
    </source>
</evidence>
<dbReference type="PANTHER" id="PTHR30055">
    <property type="entry name" value="HTH-TYPE TRANSCRIPTIONAL REGULATOR RUTR"/>
    <property type="match status" value="1"/>
</dbReference>
<keyword evidence="1" id="KW-0805">Transcription regulation</keyword>
<dbReference type="Pfam" id="PF17933">
    <property type="entry name" value="TetR_C_25"/>
    <property type="match status" value="1"/>
</dbReference>
<evidence type="ECO:0000256" key="2">
    <source>
        <dbReference type="ARBA" id="ARBA00023125"/>
    </source>
</evidence>
<dbReference type="Pfam" id="PF00440">
    <property type="entry name" value="TetR_N"/>
    <property type="match status" value="1"/>
</dbReference>
<dbReference type="SUPFAM" id="SSF46689">
    <property type="entry name" value="Homeodomain-like"/>
    <property type="match status" value="1"/>
</dbReference>
<evidence type="ECO:0000256" key="4">
    <source>
        <dbReference type="PROSITE-ProRule" id="PRU00335"/>
    </source>
</evidence>
<dbReference type="InterPro" id="IPR009057">
    <property type="entry name" value="Homeodomain-like_sf"/>
</dbReference>
<dbReference type="GO" id="GO:0000976">
    <property type="term" value="F:transcription cis-regulatory region binding"/>
    <property type="evidence" value="ECO:0007669"/>
    <property type="project" value="TreeGrafter"/>
</dbReference>
<organism evidence="7 8">
    <name type="scientific">Nesterenkonia sedimenti</name>
    <dbReference type="NCBI Taxonomy" id="1463632"/>
    <lineage>
        <taxon>Bacteria</taxon>
        <taxon>Bacillati</taxon>
        <taxon>Actinomycetota</taxon>
        <taxon>Actinomycetes</taxon>
        <taxon>Micrococcales</taxon>
        <taxon>Micrococcaceae</taxon>
        <taxon>Nesterenkonia</taxon>
    </lineage>
</organism>
<keyword evidence="2 4" id="KW-0238">DNA-binding</keyword>
<dbReference type="InterPro" id="IPR050109">
    <property type="entry name" value="HTH-type_TetR-like_transc_reg"/>
</dbReference>
<dbReference type="PROSITE" id="PS50977">
    <property type="entry name" value="HTH_TETR_2"/>
    <property type="match status" value="1"/>
</dbReference>
<protein>
    <submittedName>
        <fullName evidence="7">TetR/AcrR family transcriptional regulator</fullName>
    </submittedName>
</protein>
<dbReference type="Gene3D" id="1.10.357.10">
    <property type="entry name" value="Tetracycline Repressor, domain 2"/>
    <property type="match status" value="1"/>
</dbReference>
<feature type="compositionally biased region" description="Polar residues" evidence="5">
    <location>
        <begin position="21"/>
        <end position="34"/>
    </location>
</feature>
<dbReference type="Proteomes" id="UP000523139">
    <property type="component" value="Unassembled WGS sequence"/>
</dbReference>
<dbReference type="GO" id="GO:0003700">
    <property type="term" value="F:DNA-binding transcription factor activity"/>
    <property type="evidence" value="ECO:0007669"/>
    <property type="project" value="TreeGrafter"/>
</dbReference>
<dbReference type="EMBL" id="JABAHY010000002">
    <property type="protein sequence ID" value="NLS09187.1"/>
    <property type="molecule type" value="Genomic_DNA"/>
</dbReference>
<keyword evidence="3" id="KW-0804">Transcription</keyword>
<dbReference type="PANTHER" id="PTHR30055:SF234">
    <property type="entry name" value="HTH-TYPE TRANSCRIPTIONAL REGULATOR BETI"/>
    <property type="match status" value="1"/>
</dbReference>
<evidence type="ECO:0000256" key="3">
    <source>
        <dbReference type="ARBA" id="ARBA00023163"/>
    </source>
</evidence>
<gene>
    <name evidence="7" type="ORF">HGQ17_04040</name>
</gene>
<feature type="region of interest" description="Disordered" evidence="5">
    <location>
        <begin position="1"/>
        <end position="40"/>
    </location>
</feature>
<dbReference type="InterPro" id="IPR001647">
    <property type="entry name" value="HTH_TetR"/>
</dbReference>
<dbReference type="InterPro" id="IPR041484">
    <property type="entry name" value="TetR_C_25"/>
</dbReference>
<name>A0A7X8YDH8_9MICC</name>
<dbReference type="AlphaFoldDB" id="A0A7X8YDH8"/>
<feature type="DNA-binding region" description="H-T-H motif" evidence="4">
    <location>
        <begin position="61"/>
        <end position="80"/>
    </location>
</feature>
<accession>A0A7X8YDH8</accession>
<reference evidence="7 8" key="1">
    <citation type="submission" date="2020-04" db="EMBL/GenBank/DDBJ databases">
        <title>Nesterenkonia sp. nov., isolated from marine sediment.</title>
        <authorList>
            <person name="Zhang G."/>
        </authorList>
    </citation>
    <scope>NUCLEOTIDE SEQUENCE [LARGE SCALE GENOMIC DNA]</scope>
    <source>
        <strain evidence="7 8">MY13</strain>
    </source>
</reference>
<dbReference type="PRINTS" id="PR00455">
    <property type="entry name" value="HTHTETR"/>
</dbReference>
<proteinExistence type="predicted"/>
<sequence length="245" mass="27231">MAYQYGASKARAGHNPLGAASTHNITGTGNTSPPAQEASAKERIRDAAIELFGELGFNDVSLKTIGRRAGVSAPLVVHHFGSKTELRRACDRYVTERFHAAKLDAVHREGHMPQNYIFQVMQESRHLVQYMVRAFTEGGEEIDNLLDQLVEDSLVYTAEAEELGQVRPSQNRRHRAALLLLTTFGSMILHKQMKRLLGVSPVDDPPEQWGPYIAAVSEIYLNGVLIPEAYPDLVDFVEAFSSRED</sequence>
<evidence type="ECO:0000256" key="5">
    <source>
        <dbReference type="SAM" id="MobiDB-lite"/>
    </source>
</evidence>
<feature type="domain" description="HTH tetR-type" evidence="6">
    <location>
        <begin position="38"/>
        <end position="98"/>
    </location>
</feature>